<proteinExistence type="predicted"/>
<dbReference type="Pfam" id="PF03537">
    <property type="entry name" value="Glyco_hydro_114"/>
    <property type="match status" value="1"/>
</dbReference>
<gene>
    <name evidence="2" type="ORF">DES53_101311</name>
</gene>
<dbReference type="InterPro" id="IPR017853">
    <property type="entry name" value="GH"/>
</dbReference>
<dbReference type="Proteomes" id="UP000253426">
    <property type="component" value="Unassembled WGS sequence"/>
</dbReference>
<accession>A0A366HVD5</accession>
<sequence length="310" mass="34414">MRTSKLQRLVTIPSLLMGILSVLTGASVWGQQTIRRAQPVWKPEQTRFCIDYSLIPDSAVLRSHDLCIIAVTAKVDLPQLKGGGRSVLAYASMVEVQPGSREALAAKRRGIPIIGDNPNWSSSVLDITHPQWLPWVLEDLTQPAIQRGFDGLFLDTLDSAQLISTAHPEKAESCRSALVHAIQQLKVKHPYTRLILNRGFDLLPDVARDADAVLVESLYQTWDGYRQQYRAVSPDDAKWLLSHVARIQRLGLPVFVVDYVAPNNASLARTTARRIEAQGCIPFVGTPDLQGIPHFQPDEQPSSSEEEVCQ</sequence>
<dbReference type="PANTHER" id="PTHR35882:SF2">
    <property type="entry name" value="PELA"/>
    <property type="match status" value="1"/>
</dbReference>
<dbReference type="SUPFAM" id="SSF51445">
    <property type="entry name" value="(Trans)glycosidases"/>
    <property type="match status" value="1"/>
</dbReference>
<keyword evidence="3" id="KW-1185">Reference proteome</keyword>
<dbReference type="AlphaFoldDB" id="A0A366HVD5"/>
<comment type="caution">
    <text evidence="2">The sequence shown here is derived from an EMBL/GenBank/DDBJ whole genome shotgun (WGS) entry which is preliminary data.</text>
</comment>
<dbReference type="EMBL" id="QNRR01000001">
    <property type="protein sequence ID" value="RBP47514.1"/>
    <property type="molecule type" value="Genomic_DNA"/>
</dbReference>
<dbReference type="InterPro" id="IPR016062">
    <property type="entry name" value="TM1410-rel"/>
</dbReference>
<dbReference type="Gene3D" id="3.20.20.70">
    <property type="entry name" value="Aldolase class I"/>
    <property type="match status" value="1"/>
</dbReference>
<reference evidence="2 3" key="1">
    <citation type="submission" date="2018-06" db="EMBL/GenBank/DDBJ databases">
        <title>Genomic Encyclopedia of Type Strains, Phase IV (KMG-IV): sequencing the most valuable type-strain genomes for metagenomic binning, comparative biology and taxonomic classification.</title>
        <authorList>
            <person name="Goeker M."/>
        </authorList>
    </citation>
    <scope>NUCLEOTIDE SEQUENCE [LARGE SCALE GENOMIC DNA]</scope>
    <source>
        <strain evidence="2 3">DSM 25532</strain>
    </source>
</reference>
<evidence type="ECO:0000313" key="2">
    <source>
        <dbReference type="EMBL" id="RBP47514.1"/>
    </source>
</evidence>
<name>A0A366HVD5_9BACT</name>
<dbReference type="InterPro" id="IPR004352">
    <property type="entry name" value="GH114_TIM-barrel"/>
</dbReference>
<dbReference type="PANTHER" id="PTHR35882">
    <property type="entry name" value="PELA"/>
    <property type="match status" value="1"/>
</dbReference>
<dbReference type="InterPro" id="IPR013785">
    <property type="entry name" value="Aldolase_TIM"/>
</dbReference>
<evidence type="ECO:0000259" key="1">
    <source>
        <dbReference type="Pfam" id="PF03537"/>
    </source>
</evidence>
<protein>
    <submittedName>
        <fullName evidence="2">Uncharacterized protein (TIGR01370 family)</fullName>
    </submittedName>
</protein>
<organism evidence="2 3">
    <name type="scientific">Roseimicrobium gellanilyticum</name>
    <dbReference type="NCBI Taxonomy" id="748857"/>
    <lineage>
        <taxon>Bacteria</taxon>
        <taxon>Pseudomonadati</taxon>
        <taxon>Verrucomicrobiota</taxon>
        <taxon>Verrucomicrobiia</taxon>
        <taxon>Verrucomicrobiales</taxon>
        <taxon>Verrucomicrobiaceae</taxon>
        <taxon>Roseimicrobium</taxon>
    </lineage>
</organism>
<evidence type="ECO:0000313" key="3">
    <source>
        <dbReference type="Proteomes" id="UP000253426"/>
    </source>
</evidence>
<dbReference type="PRINTS" id="PR01545">
    <property type="entry name" value="THEMAYE10DUF"/>
</dbReference>
<feature type="domain" description="Glycoside-hydrolase family GH114 TIM-barrel" evidence="1">
    <location>
        <begin position="76"/>
        <end position="289"/>
    </location>
</feature>